<dbReference type="GO" id="GO:0005227">
    <property type="term" value="F:calcium-activated cation channel activity"/>
    <property type="evidence" value="ECO:0007669"/>
    <property type="project" value="TreeGrafter"/>
</dbReference>
<sequence>PEGNSECGVWYADLPAQVLLSHCGFLLGDAEIWTFLLDAWGRCGCLWASSSSFPSPLRGTLCQCGQPRCAHPSVAVEDAFGAAVVTVWDSDLHTTEKPTDAFGDLDFLGAGRKASNFLRLSDRTDPATVYNLVTNIWGFQAPNLVVSVLGGSGGPTLQTWLQDLLRRGLVRAAQNTGAWIVTGGLHKGIGRHVGVAVRDHQTARTGGNKVVAMGVAPWGVVRNRDTLINPKGSFPARYRWRGDPEDGVQFALDYNYSAFLLVDDGTHGRLGGENRFRLGFESYLAQQKTGVGGEWLLPLGIHSPRLRIPVVRS</sequence>
<feature type="domain" description="TRPM SLOG" evidence="1">
    <location>
        <begin position="116"/>
        <end position="290"/>
    </location>
</feature>
<protein>
    <submittedName>
        <fullName evidence="3">Transient receptor potential cation channel subfamily M member 4-like</fullName>
    </submittedName>
</protein>
<dbReference type="InParanoid" id="A0A341AFH9"/>
<keyword evidence="2" id="KW-1185">Reference proteome</keyword>
<dbReference type="STRING" id="1706337.A0A341AFH9"/>
<dbReference type="Pfam" id="PF18139">
    <property type="entry name" value="LSDAT_euk"/>
    <property type="match status" value="1"/>
</dbReference>
<reference evidence="3" key="1">
    <citation type="submission" date="2025-08" db="UniProtKB">
        <authorList>
            <consortium name="RefSeq"/>
        </authorList>
    </citation>
    <scope>IDENTIFICATION</scope>
    <source>
        <tissue evidence="3">Meat</tissue>
    </source>
</reference>
<dbReference type="GeneID" id="112392069"/>
<dbReference type="PANTHER" id="PTHR13800">
    <property type="entry name" value="TRANSIENT RECEPTOR POTENTIAL CATION CHANNEL, SUBFAMILY M, MEMBER 6"/>
    <property type="match status" value="1"/>
</dbReference>
<dbReference type="GO" id="GO:0099604">
    <property type="term" value="F:ligand-gated calcium channel activity"/>
    <property type="evidence" value="ECO:0007669"/>
    <property type="project" value="TreeGrafter"/>
</dbReference>
<dbReference type="Proteomes" id="UP000252040">
    <property type="component" value="Unplaced"/>
</dbReference>
<dbReference type="AlphaFoldDB" id="A0A341AFH9"/>
<dbReference type="InterPro" id="IPR050927">
    <property type="entry name" value="TRPM"/>
</dbReference>
<feature type="non-terminal residue" evidence="3">
    <location>
        <position position="1"/>
    </location>
</feature>
<gene>
    <name evidence="3" type="primary">LOC112392069</name>
</gene>
<dbReference type="GO" id="GO:0005886">
    <property type="term" value="C:plasma membrane"/>
    <property type="evidence" value="ECO:0007669"/>
    <property type="project" value="TreeGrafter"/>
</dbReference>
<dbReference type="InterPro" id="IPR041491">
    <property type="entry name" value="TRPM_SLOG"/>
</dbReference>
<organism evidence="2 3">
    <name type="scientific">Neophocaena asiaeorientalis asiaeorientalis</name>
    <name type="common">Yangtze finless porpoise</name>
    <name type="synonym">Neophocaena phocaenoides subsp. asiaeorientalis</name>
    <dbReference type="NCBI Taxonomy" id="1706337"/>
    <lineage>
        <taxon>Eukaryota</taxon>
        <taxon>Metazoa</taxon>
        <taxon>Chordata</taxon>
        <taxon>Craniata</taxon>
        <taxon>Vertebrata</taxon>
        <taxon>Euteleostomi</taxon>
        <taxon>Mammalia</taxon>
        <taxon>Eutheria</taxon>
        <taxon>Laurasiatheria</taxon>
        <taxon>Artiodactyla</taxon>
        <taxon>Whippomorpha</taxon>
        <taxon>Cetacea</taxon>
        <taxon>Odontoceti</taxon>
        <taxon>Phocoenidae</taxon>
        <taxon>Neophocaena</taxon>
    </lineage>
</organism>
<accession>A0A341AFH9</accession>
<proteinExistence type="predicted"/>
<feature type="non-terminal residue" evidence="3">
    <location>
        <position position="313"/>
    </location>
</feature>
<dbReference type="KEGG" id="nasi:112392069"/>
<evidence type="ECO:0000259" key="1">
    <source>
        <dbReference type="Pfam" id="PF18139"/>
    </source>
</evidence>
<dbReference type="RefSeq" id="XP_024589370.1">
    <property type="nucleotide sequence ID" value="XM_024733602.1"/>
</dbReference>
<dbReference type="PANTHER" id="PTHR13800:SF6">
    <property type="entry name" value="TRANSIENT RECEPTOR POTENTIAL CATION CHANNEL SUBFAMILY M MEMBER 4"/>
    <property type="match status" value="1"/>
</dbReference>
<evidence type="ECO:0000313" key="2">
    <source>
        <dbReference type="Proteomes" id="UP000252040"/>
    </source>
</evidence>
<name>A0A341AFH9_NEOAA</name>
<evidence type="ECO:0000313" key="3">
    <source>
        <dbReference type="RefSeq" id="XP_024589370.1"/>
    </source>
</evidence>